<reference evidence="2 3" key="1">
    <citation type="submission" date="2024-09" db="EMBL/GenBank/DDBJ databases">
        <authorList>
            <person name="Sun Q."/>
            <person name="Mori K."/>
        </authorList>
    </citation>
    <scope>NUCLEOTIDE SEQUENCE [LARGE SCALE GENOMIC DNA]</scope>
    <source>
        <strain evidence="2 3">KCTC 23076</strain>
    </source>
</reference>
<accession>A0ABV6RM29</accession>
<feature type="transmembrane region" description="Helical" evidence="1">
    <location>
        <begin position="6"/>
        <end position="27"/>
    </location>
</feature>
<evidence type="ECO:0008006" key="4">
    <source>
        <dbReference type="Google" id="ProtNLM"/>
    </source>
</evidence>
<name>A0ABV6RM29_9GAMM</name>
<evidence type="ECO:0000256" key="1">
    <source>
        <dbReference type="SAM" id="Phobius"/>
    </source>
</evidence>
<evidence type="ECO:0000313" key="3">
    <source>
        <dbReference type="Proteomes" id="UP001589896"/>
    </source>
</evidence>
<evidence type="ECO:0000313" key="2">
    <source>
        <dbReference type="EMBL" id="MFC0677442.1"/>
    </source>
</evidence>
<feature type="transmembrane region" description="Helical" evidence="1">
    <location>
        <begin position="55"/>
        <end position="75"/>
    </location>
</feature>
<sequence length="117" mass="12128">MSDAAALIAPLLIALTSLPVLVVAAYVRRGHLHLINGLDATRVADPDALARRLSLLLVGVGLAMLAAAVGLYWAAGDEGRGLMVVVAMVVAVNVLGIALIVTAARARSGYREPPRRP</sequence>
<feature type="transmembrane region" description="Helical" evidence="1">
    <location>
        <begin position="81"/>
        <end position="106"/>
    </location>
</feature>
<gene>
    <name evidence="2" type="ORF">ACFFGH_06190</name>
</gene>
<comment type="caution">
    <text evidence="2">The sequence shown here is derived from an EMBL/GenBank/DDBJ whole genome shotgun (WGS) entry which is preliminary data.</text>
</comment>
<dbReference type="EMBL" id="JBHLTG010000001">
    <property type="protein sequence ID" value="MFC0677442.1"/>
    <property type="molecule type" value="Genomic_DNA"/>
</dbReference>
<proteinExistence type="predicted"/>
<keyword evidence="1" id="KW-0812">Transmembrane</keyword>
<keyword evidence="3" id="KW-1185">Reference proteome</keyword>
<dbReference type="RefSeq" id="WP_386665932.1">
    <property type="nucleotide sequence ID" value="NZ_JBHLTG010000001.1"/>
</dbReference>
<keyword evidence="1" id="KW-1133">Transmembrane helix</keyword>
<dbReference type="Proteomes" id="UP001589896">
    <property type="component" value="Unassembled WGS sequence"/>
</dbReference>
<protein>
    <recommendedName>
        <fullName evidence="4">DUF3784 domain-containing protein</fullName>
    </recommendedName>
</protein>
<keyword evidence="1" id="KW-0472">Membrane</keyword>
<organism evidence="2 3">
    <name type="scientific">Lysobacter korlensis</name>
    <dbReference type="NCBI Taxonomy" id="553636"/>
    <lineage>
        <taxon>Bacteria</taxon>
        <taxon>Pseudomonadati</taxon>
        <taxon>Pseudomonadota</taxon>
        <taxon>Gammaproteobacteria</taxon>
        <taxon>Lysobacterales</taxon>
        <taxon>Lysobacteraceae</taxon>
        <taxon>Lysobacter</taxon>
    </lineage>
</organism>